<sequence>MQFLMHLTCMTAAFHYHYMKIYKGGDKISSSVVKKSPHILLAPINLLKTSDRKEYAGKEKMKNSNNATDNKVE</sequence>
<gene>
    <name evidence="1" type="ORF">CLUMA_CG018411</name>
</gene>
<accession>A0A1J1IYY5</accession>
<keyword evidence="2" id="KW-1185">Reference proteome</keyword>
<organism evidence="1 2">
    <name type="scientific">Clunio marinus</name>
    <dbReference type="NCBI Taxonomy" id="568069"/>
    <lineage>
        <taxon>Eukaryota</taxon>
        <taxon>Metazoa</taxon>
        <taxon>Ecdysozoa</taxon>
        <taxon>Arthropoda</taxon>
        <taxon>Hexapoda</taxon>
        <taxon>Insecta</taxon>
        <taxon>Pterygota</taxon>
        <taxon>Neoptera</taxon>
        <taxon>Endopterygota</taxon>
        <taxon>Diptera</taxon>
        <taxon>Nematocera</taxon>
        <taxon>Chironomoidea</taxon>
        <taxon>Chironomidae</taxon>
        <taxon>Clunio</taxon>
    </lineage>
</organism>
<protein>
    <submittedName>
        <fullName evidence="1">CLUMA_CG018411, isoform A</fullName>
    </submittedName>
</protein>
<evidence type="ECO:0000313" key="2">
    <source>
        <dbReference type="Proteomes" id="UP000183832"/>
    </source>
</evidence>
<name>A0A1J1IYY5_9DIPT</name>
<evidence type="ECO:0000313" key="1">
    <source>
        <dbReference type="EMBL" id="CRL05304.1"/>
    </source>
</evidence>
<proteinExistence type="predicted"/>
<dbReference type="AlphaFoldDB" id="A0A1J1IYY5"/>
<reference evidence="1 2" key="1">
    <citation type="submission" date="2015-04" db="EMBL/GenBank/DDBJ databases">
        <authorList>
            <person name="Syromyatnikov M.Y."/>
            <person name="Popov V.N."/>
        </authorList>
    </citation>
    <scope>NUCLEOTIDE SEQUENCE [LARGE SCALE GENOMIC DNA]</scope>
</reference>
<dbReference type="Proteomes" id="UP000183832">
    <property type="component" value="Unassembled WGS sequence"/>
</dbReference>
<dbReference type="EMBL" id="CVRI01000064">
    <property type="protein sequence ID" value="CRL05304.1"/>
    <property type="molecule type" value="Genomic_DNA"/>
</dbReference>